<feature type="transmembrane region" description="Helical" evidence="1">
    <location>
        <begin position="524"/>
        <end position="542"/>
    </location>
</feature>
<feature type="transmembrane region" description="Helical" evidence="1">
    <location>
        <begin position="692"/>
        <end position="710"/>
    </location>
</feature>
<dbReference type="OrthoDB" id="220327at2"/>
<feature type="transmembrane region" description="Helical" evidence="1">
    <location>
        <begin position="486"/>
        <end position="509"/>
    </location>
</feature>
<feature type="transmembrane region" description="Helical" evidence="1">
    <location>
        <begin position="455"/>
        <end position="474"/>
    </location>
</feature>
<proteinExistence type="predicted"/>
<protein>
    <submittedName>
        <fullName evidence="3">Uncharacterized protein</fullName>
    </submittedName>
</protein>
<dbReference type="EMBL" id="VOLR01000009">
    <property type="protein sequence ID" value="TWX60382.1"/>
    <property type="molecule type" value="Genomic_DNA"/>
</dbReference>
<comment type="caution">
    <text evidence="3">The sequence shown here is derived from an EMBL/GenBank/DDBJ whole genome shotgun (WGS) entry which is preliminary data.</text>
</comment>
<dbReference type="Proteomes" id="UP000321917">
    <property type="component" value="Unassembled WGS sequence"/>
</dbReference>
<reference evidence="3 5" key="1">
    <citation type="submission" date="2019-07" db="EMBL/GenBank/DDBJ databases">
        <title>Genomes of sea-ice associated Colwellia species.</title>
        <authorList>
            <person name="Bowman J.P."/>
        </authorList>
    </citation>
    <scope>NUCLEOTIDE SEQUENCE [LARGE SCALE GENOMIC DNA]</scope>
    <source>
        <strain evidence="2 4">ACAM 607</strain>
        <strain evidence="3 5">IC036</strain>
    </source>
</reference>
<evidence type="ECO:0000313" key="3">
    <source>
        <dbReference type="EMBL" id="TWX70138.1"/>
    </source>
</evidence>
<feature type="transmembrane region" description="Helical" evidence="1">
    <location>
        <begin position="1148"/>
        <end position="1170"/>
    </location>
</feature>
<gene>
    <name evidence="2" type="ORF">ESZ26_07955</name>
    <name evidence="3" type="ORF">ESZ27_04645</name>
</gene>
<organism evidence="3 5">
    <name type="scientific">Colwellia hornerae</name>
    <dbReference type="NCBI Taxonomy" id="89402"/>
    <lineage>
        <taxon>Bacteria</taxon>
        <taxon>Pseudomonadati</taxon>
        <taxon>Pseudomonadota</taxon>
        <taxon>Gammaproteobacteria</taxon>
        <taxon>Alteromonadales</taxon>
        <taxon>Colwelliaceae</taxon>
        <taxon>Colwellia</taxon>
    </lineage>
</organism>
<feature type="transmembrane region" description="Helical" evidence="1">
    <location>
        <begin position="1288"/>
        <end position="1309"/>
    </location>
</feature>
<feature type="transmembrane region" description="Helical" evidence="1">
    <location>
        <begin position="1182"/>
        <end position="1206"/>
    </location>
</feature>
<evidence type="ECO:0000256" key="1">
    <source>
        <dbReference type="SAM" id="Phobius"/>
    </source>
</evidence>
<sequence>MSFSLFAKDTIPEPLTPWVSWVLKGQENLSCPFINNTNFADKQNHICAWPSTLAINVTDSSASFKQSWQVLTKSIIPLPGNDNNWPLAVTVNNKDFPVFTYKGKPAIELVKGTYVIAGKFKWSKIPESITIPEQYAFVKMTINNQVIAFPKIENNNLWLQNAKTSQEQQDSLDITVVRRIADGPYIKLETLISLNVSGQMREVELGKLLPEGFELIGIESLVSSFLDGDGILHAKLKPGSWEIKVLAYAPATLLTWQKPEQSHHWPKEEIWVFEGHENLRLGKVEGAKTVDSSQVNMPNAWYELPSYLVNTKDSLHYDIQHRGKPLHLENQLNLKRTLWLSFDHLTYTFNDDIHGAMINDWRLSMKSPYLLESAEDQDGSVLITTKEPNERGIENRYPQVKIEARGIINSAKQLPVSGWGNDFERVSLKLNLPPGNKLFAVFGADNVSNSWWSSWSIWASFIVLLSSLMASRLINITSGIATAVMLLFIYQEINAPIVAILNLLLAIVIKKHQPFERMKALVKAYWGISITVAVGAILLFSATQLRTVIHPQLESRESNADSYRERAVVQNKELQMSRKRSDVITSDDLMSAPVERIMVSGNRVKMAELMMERYQADALMQAGSGIPSWQWNSYQINWNSPVAKDQTFEVIVLSKTTYRVIKILGIFFTLIWLFLVLKEVISEAYTKIKPQAVASVLALFILIPSYSPTVEATDFPSQKLLDELKVRLTEAPSCVPDCVAINKLQVSIDEKQLTLVLSVHANTATALALPKSEFWRPEKLLLGETSAENKIESLVKYKGWIYIPIAQGLSTITLLGQVAYVDEFQLEFRDKPKHVNISSLAAWEIVGRQGDRLTGNTLAFLATNADKKQSNKQQTSTRYSAKPFVKVSRELSVDQLWTIRTKVERIAPNSGSININVPLIAGENITSAEVIVENNQVAVTLPAGVNVFSWTSILAQQQDLRLHAKPEQSLIELWRVIVSPAWHANLSGLPIILEDQDNNDYYRYSFYPYPGESLDLTITRPVAVKGDVLAIDSVNYTIEQGTRTSTLSLSFDYRSTRGGEHIIELPLNYQLKEIRTDNKLINLQLEDDKLAIPVLPGKHNVQILMRTSVEEELLFSAPKINLNAPISNITSIINLSSQRWILSAKGPLLGPAVLYWGELFTFILLALLVSRVRFSPLNTLSWIILGFGLSLSNWGVLMLMALWFAAITASTYRPKNINRLSYNASQLLLYLLSIVAIVSLVLVVPASLLSSPSMGIEGNYSYGNHLQWFSDKSSGLLPQVSVVSISTLFYKGIMLVWVIWLSFAFLSWIKWAWKALGQQGYWRSELSKQLDKK</sequence>
<keyword evidence="1" id="KW-1133">Transmembrane helix</keyword>
<dbReference type="Proteomes" id="UP000321525">
    <property type="component" value="Unassembled WGS sequence"/>
</dbReference>
<accession>A0A5C6QN92</accession>
<keyword evidence="1" id="KW-0812">Transmembrane</keyword>
<evidence type="ECO:0000313" key="2">
    <source>
        <dbReference type="EMBL" id="TWX60382.1"/>
    </source>
</evidence>
<dbReference type="EMBL" id="VOLQ01000006">
    <property type="protein sequence ID" value="TWX70138.1"/>
    <property type="molecule type" value="Genomic_DNA"/>
</dbReference>
<keyword evidence="4" id="KW-1185">Reference proteome</keyword>
<evidence type="ECO:0000313" key="4">
    <source>
        <dbReference type="Proteomes" id="UP000321525"/>
    </source>
</evidence>
<feature type="transmembrane region" description="Helical" evidence="1">
    <location>
        <begin position="660"/>
        <end position="677"/>
    </location>
</feature>
<feature type="transmembrane region" description="Helical" evidence="1">
    <location>
        <begin position="1227"/>
        <end position="1249"/>
    </location>
</feature>
<keyword evidence="1" id="KW-0472">Membrane</keyword>
<evidence type="ECO:0000313" key="5">
    <source>
        <dbReference type="Proteomes" id="UP000321917"/>
    </source>
</evidence>
<name>A0A5C6QN92_9GAMM</name>